<feature type="transmembrane region" description="Helical" evidence="7">
    <location>
        <begin position="334"/>
        <end position="352"/>
    </location>
</feature>
<dbReference type="AlphaFoldDB" id="A0A172YK81"/>
<dbReference type="Pfam" id="PF03772">
    <property type="entry name" value="Competence"/>
    <property type="match status" value="1"/>
</dbReference>
<dbReference type="GO" id="GO:0005886">
    <property type="term" value="C:plasma membrane"/>
    <property type="evidence" value="ECO:0007669"/>
    <property type="project" value="UniProtKB-SubCell"/>
</dbReference>
<evidence type="ECO:0000313" key="9">
    <source>
        <dbReference type="EMBL" id="ANF59624.1"/>
    </source>
</evidence>
<feature type="domain" description="Metallo-beta-lactamase" evidence="8">
    <location>
        <begin position="519"/>
        <end position="707"/>
    </location>
</feature>
<protein>
    <recommendedName>
        <fullName evidence="8">Metallo-beta-lactamase domain-containing protein</fullName>
    </recommendedName>
</protein>
<dbReference type="SMART" id="SM00849">
    <property type="entry name" value="Lactamase_B"/>
    <property type="match status" value="1"/>
</dbReference>
<evidence type="ECO:0000256" key="2">
    <source>
        <dbReference type="ARBA" id="ARBA00022475"/>
    </source>
</evidence>
<evidence type="ECO:0000256" key="5">
    <source>
        <dbReference type="ARBA" id="ARBA00023136"/>
    </source>
</evidence>
<dbReference type="Pfam" id="PF13567">
    <property type="entry name" value="DUF4131"/>
    <property type="match status" value="1"/>
</dbReference>
<dbReference type="InterPro" id="IPR052159">
    <property type="entry name" value="Competence_DNA_uptake"/>
</dbReference>
<evidence type="ECO:0000256" key="7">
    <source>
        <dbReference type="SAM" id="Phobius"/>
    </source>
</evidence>
<keyword evidence="2" id="KW-1003">Cell membrane</keyword>
<dbReference type="GO" id="GO:0030420">
    <property type="term" value="P:establishment of competence for transformation"/>
    <property type="evidence" value="ECO:0007669"/>
    <property type="project" value="InterPro"/>
</dbReference>
<dbReference type="Pfam" id="PF00753">
    <property type="entry name" value="Lactamase_B"/>
    <property type="match status" value="1"/>
</dbReference>
<feature type="transmembrane region" description="Helical" evidence="7">
    <location>
        <begin position="397"/>
        <end position="420"/>
    </location>
</feature>
<dbReference type="InterPro" id="IPR001279">
    <property type="entry name" value="Metallo-B-lactamas"/>
</dbReference>
<dbReference type="NCBIfam" id="TIGR00361">
    <property type="entry name" value="ComEC_Rec2"/>
    <property type="match status" value="1"/>
</dbReference>
<evidence type="ECO:0000313" key="10">
    <source>
        <dbReference type="Proteomes" id="UP000077875"/>
    </source>
</evidence>
<reference evidence="9 10" key="1">
    <citation type="submission" date="2016-04" db="EMBL/GenBank/DDBJ databases">
        <title>Complete Genome Sequence of Halotalea alkalilenta IHB B 13600.</title>
        <authorList>
            <person name="Swarnkar M.K."/>
            <person name="Sharma A."/>
            <person name="Kaushal K."/>
            <person name="Soni R."/>
            <person name="Rana S."/>
            <person name="Singh A.K."/>
            <person name="Gulati A."/>
        </authorList>
    </citation>
    <scope>NUCLEOTIDE SEQUENCE [LARGE SCALE GENOMIC DNA]</scope>
    <source>
        <strain evidence="9 10">IHB B 13600</strain>
    </source>
</reference>
<name>A0A172YK81_9GAMM</name>
<dbReference type="CDD" id="cd07731">
    <property type="entry name" value="ComA-like_MBL-fold"/>
    <property type="match status" value="1"/>
</dbReference>
<dbReference type="EMBL" id="CP015243">
    <property type="protein sequence ID" value="ANF59624.1"/>
    <property type="molecule type" value="Genomic_DNA"/>
</dbReference>
<keyword evidence="4 7" id="KW-1133">Transmembrane helix</keyword>
<feature type="transmembrane region" description="Helical" evidence="7">
    <location>
        <begin position="297"/>
        <end position="322"/>
    </location>
</feature>
<dbReference type="InterPro" id="IPR036866">
    <property type="entry name" value="RibonucZ/Hydroxyglut_hydro"/>
</dbReference>
<dbReference type="PANTHER" id="PTHR30619">
    <property type="entry name" value="DNA INTERNALIZATION/COMPETENCE PROTEIN COMEC/REC2"/>
    <property type="match status" value="1"/>
</dbReference>
<sequence length="769" mass="82448">MGAASATLSILAGAALGIGIEDGRWTSLAWSGLLASLLCALVCLPVRLSMMLALFTLALAHGLSAVDRRLPEGLAQQTLSLEGRIVELEWREDGSARLVLVLDSCAPIDSSLPGCARLSRVRLSWFAPPELAVGERWRVSARLRPAHGLANPDAFDYGAWLMRQSIGATGGVRAAPGAVRLAAPRASARAWLERRVSTHIEAPAALRWARGLVLGDASAFGPSDWSLLNDTGTTHLVVVSGMHVGMVSLWALGAARLAARLFTPGSWRQARWPWLLALGVSFCYVALSGFGPPATRAWVMAVAVAWAASGQHAFASFTGWWLALGLLVLFDPLVILRPGLWLSFIAVAALLIGWRWRRRRSGPLALLHTQLTLGVLLDGAALFSFGRLAPLSLPLNLVAIPWVTMVLMPLGLLGTLCALLPSVEPARTIWLLFALAVAAFEGVLALAAGAAPGWEPPAARVLPIAALMVSIGTLWLLPGFSLRWRLVVSIALLPLVLAPLRSPQLPEGAFRLTLYDVGQGQLAEIETRSHRLLYDAGPRTFGGFVALERLWPPGRRFDLAVISHADLDHAGGVAALLDRHRVARWRAPLLESLRLPPTLAATLAFSACRAGEAWRWDGVTFRFLWPPVEEPLSSEENQRSCVLSIEGEGGRVLLLGDIDQRIEHRLLPVLSAPLVAMVSAHHGSASSSARALLVRARPQHVLHSAGYFNAFRHPADAAVRRIDEWAGCQWNTAIDGALRLTVGAGGGRVEAERNPRGVGPECVGVSSSP</sequence>
<organism evidence="9 10">
    <name type="scientific">Halotalea alkalilenta</name>
    <dbReference type="NCBI Taxonomy" id="376489"/>
    <lineage>
        <taxon>Bacteria</taxon>
        <taxon>Pseudomonadati</taxon>
        <taxon>Pseudomonadota</taxon>
        <taxon>Gammaproteobacteria</taxon>
        <taxon>Oceanospirillales</taxon>
        <taxon>Halomonadaceae</taxon>
        <taxon>Halotalea</taxon>
    </lineage>
</organism>
<dbReference type="NCBIfam" id="TIGR00360">
    <property type="entry name" value="ComEC_N-term"/>
    <property type="match status" value="1"/>
</dbReference>
<dbReference type="Gene3D" id="3.60.15.10">
    <property type="entry name" value="Ribonuclease Z/Hydroxyacylglutathione hydrolase-like"/>
    <property type="match status" value="1"/>
</dbReference>
<dbReference type="SUPFAM" id="SSF56281">
    <property type="entry name" value="Metallo-hydrolase/oxidoreductase"/>
    <property type="match status" value="1"/>
</dbReference>
<keyword evidence="3 7" id="KW-0812">Transmembrane</keyword>
<feature type="region of interest" description="Disordered" evidence="6">
    <location>
        <begin position="748"/>
        <end position="769"/>
    </location>
</feature>
<dbReference type="STRING" id="376489.A5892_11105"/>
<comment type="subcellular location">
    <subcellularLocation>
        <location evidence="1">Cell membrane</location>
        <topology evidence="1">Multi-pass membrane protein</topology>
    </subcellularLocation>
</comment>
<dbReference type="Proteomes" id="UP000077875">
    <property type="component" value="Chromosome"/>
</dbReference>
<feature type="transmembrane region" description="Helical" evidence="7">
    <location>
        <begin position="271"/>
        <end position="290"/>
    </location>
</feature>
<feature type="transmembrane region" description="Helical" evidence="7">
    <location>
        <begin position="33"/>
        <end position="60"/>
    </location>
</feature>
<evidence type="ECO:0000256" key="1">
    <source>
        <dbReference type="ARBA" id="ARBA00004651"/>
    </source>
</evidence>
<evidence type="ECO:0000256" key="3">
    <source>
        <dbReference type="ARBA" id="ARBA00022692"/>
    </source>
</evidence>
<proteinExistence type="predicted"/>
<accession>A0A172YK81</accession>
<dbReference type="InterPro" id="IPR035681">
    <property type="entry name" value="ComA-like_MBL"/>
</dbReference>
<feature type="transmembrane region" description="Helical" evidence="7">
    <location>
        <begin position="236"/>
        <end position="259"/>
    </location>
</feature>
<dbReference type="InterPro" id="IPR025405">
    <property type="entry name" value="DUF4131"/>
</dbReference>
<feature type="transmembrane region" description="Helical" evidence="7">
    <location>
        <begin position="457"/>
        <end position="477"/>
    </location>
</feature>
<feature type="transmembrane region" description="Helical" evidence="7">
    <location>
        <begin position="364"/>
        <end position="385"/>
    </location>
</feature>
<evidence type="ECO:0000256" key="6">
    <source>
        <dbReference type="SAM" id="MobiDB-lite"/>
    </source>
</evidence>
<keyword evidence="10" id="KW-1185">Reference proteome</keyword>
<feature type="transmembrane region" description="Helical" evidence="7">
    <location>
        <begin position="429"/>
        <end position="451"/>
    </location>
</feature>
<gene>
    <name evidence="9" type="ORF">A5892_11105</name>
</gene>
<dbReference type="InterPro" id="IPR004797">
    <property type="entry name" value="Competence_ComEC/Rec2"/>
</dbReference>
<feature type="transmembrane region" description="Helical" evidence="7">
    <location>
        <begin position="484"/>
        <end position="500"/>
    </location>
</feature>
<evidence type="ECO:0000259" key="8">
    <source>
        <dbReference type="SMART" id="SM00849"/>
    </source>
</evidence>
<dbReference type="InterPro" id="IPR004477">
    <property type="entry name" value="ComEC_N"/>
</dbReference>
<dbReference type="KEGG" id="haa:A5892_11105"/>
<evidence type="ECO:0000256" key="4">
    <source>
        <dbReference type="ARBA" id="ARBA00022989"/>
    </source>
</evidence>
<dbReference type="PANTHER" id="PTHR30619:SF1">
    <property type="entry name" value="RECOMBINATION PROTEIN 2"/>
    <property type="match status" value="1"/>
</dbReference>
<keyword evidence="5 7" id="KW-0472">Membrane</keyword>